<dbReference type="InterPro" id="IPR009057">
    <property type="entry name" value="Homeodomain-like_sf"/>
</dbReference>
<keyword evidence="2" id="KW-0238">DNA-binding</keyword>
<dbReference type="InterPro" id="IPR046348">
    <property type="entry name" value="SIS_dom_sf"/>
</dbReference>
<accession>A0A8A7KD89</accession>
<feature type="domain" description="HTH rpiR-type" evidence="4">
    <location>
        <begin position="1"/>
        <end position="76"/>
    </location>
</feature>
<dbReference type="KEGG" id="ifn:GM661_04950"/>
<dbReference type="GO" id="GO:0003677">
    <property type="term" value="F:DNA binding"/>
    <property type="evidence" value="ECO:0007669"/>
    <property type="project" value="UniProtKB-KW"/>
</dbReference>
<evidence type="ECO:0000259" key="4">
    <source>
        <dbReference type="PROSITE" id="PS51071"/>
    </source>
</evidence>
<dbReference type="InterPro" id="IPR036388">
    <property type="entry name" value="WH-like_DNA-bd_sf"/>
</dbReference>
<dbReference type="EMBL" id="CP046640">
    <property type="protein sequence ID" value="QTL97379.1"/>
    <property type="molecule type" value="Genomic_DNA"/>
</dbReference>
<keyword evidence="7" id="KW-1185">Reference proteome</keyword>
<evidence type="ECO:0000313" key="7">
    <source>
        <dbReference type="Proteomes" id="UP000665020"/>
    </source>
</evidence>
<reference evidence="6" key="1">
    <citation type="submission" date="2019-12" db="EMBL/GenBank/DDBJ databases">
        <authorList>
            <person name="zhang j."/>
            <person name="sun C.M."/>
        </authorList>
    </citation>
    <scope>NUCLEOTIDE SEQUENCE</scope>
    <source>
        <strain evidence="6">NS-1</strain>
    </source>
</reference>
<dbReference type="Pfam" id="PF01380">
    <property type="entry name" value="SIS"/>
    <property type="match status" value="1"/>
</dbReference>
<dbReference type="CDD" id="cd05013">
    <property type="entry name" value="SIS_RpiR"/>
    <property type="match status" value="1"/>
</dbReference>
<evidence type="ECO:0000256" key="3">
    <source>
        <dbReference type="ARBA" id="ARBA00023163"/>
    </source>
</evidence>
<dbReference type="Pfam" id="PF01418">
    <property type="entry name" value="HTH_6"/>
    <property type="match status" value="1"/>
</dbReference>
<dbReference type="SUPFAM" id="SSF46689">
    <property type="entry name" value="Homeodomain-like"/>
    <property type="match status" value="1"/>
</dbReference>
<organism evidence="6 7">
    <name type="scientific">Iocasia fonsfrigidae</name>
    <dbReference type="NCBI Taxonomy" id="2682810"/>
    <lineage>
        <taxon>Bacteria</taxon>
        <taxon>Bacillati</taxon>
        <taxon>Bacillota</taxon>
        <taxon>Clostridia</taxon>
        <taxon>Halanaerobiales</taxon>
        <taxon>Halanaerobiaceae</taxon>
        <taxon>Iocasia</taxon>
    </lineage>
</organism>
<feature type="domain" description="SIS" evidence="5">
    <location>
        <begin position="120"/>
        <end position="257"/>
    </location>
</feature>
<evidence type="ECO:0000259" key="5">
    <source>
        <dbReference type="PROSITE" id="PS51464"/>
    </source>
</evidence>
<protein>
    <submittedName>
        <fullName evidence="6">SIS domain-containing protein</fullName>
    </submittedName>
</protein>
<keyword evidence="3" id="KW-0804">Transcription</keyword>
<sequence>MKIYNLDIDINQLSKSEKKIANFITKNMSKVPYLNLQELSKAIGVSIATISRFCVSIGFSGFKDFKNHIKNNYEISPANKMKSILNEIRDEDIGAQIINKTINYLKKTIEYLSNDNFNRAIKSINTAEDIYIFSPGPSESVANLLFFRLNRFGLNVNKMAKSGKELFENLINLSKDDLIIIFGFFNVSPEIKIILDYKKKIGFKTIMITDLIVSEMNKTSDIILYVERGEIWEFHTMVTPMALIEALIVGITINNEEKYLKKLNNLHELRKHYANYLTK</sequence>
<dbReference type="RefSeq" id="WP_230869009.1">
    <property type="nucleotide sequence ID" value="NZ_CP046640.1"/>
</dbReference>
<dbReference type="InterPro" id="IPR047640">
    <property type="entry name" value="RpiR-like"/>
</dbReference>
<dbReference type="AlphaFoldDB" id="A0A8A7KD89"/>
<dbReference type="PROSITE" id="PS51464">
    <property type="entry name" value="SIS"/>
    <property type="match status" value="1"/>
</dbReference>
<dbReference type="PROSITE" id="PS51071">
    <property type="entry name" value="HTH_RPIR"/>
    <property type="match status" value="1"/>
</dbReference>
<dbReference type="InterPro" id="IPR001347">
    <property type="entry name" value="SIS_dom"/>
</dbReference>
<keyword evidence="1" id="KW-0805">Transcription regulation</keyword>
<evidence type="ECO:0000313" key="6">
    <source>
        <dbReference type="EMBL" id="QTL97379.1"/>
    </source>
</evidence>
<dbReference type="InterPro" id="IPR000281">
    <property type="entry name" value="HTH_RpiR"/>
</dbReference>
<dbReference type="Gene3D" id="1.10.10.10">
    <property type="entry name" value="Winged helix-like DNA-binding domain superfamily/Winged helix DNA-binding domain"/>
    <property type="match status" value="1"/>
</dbReference>
<dbReference type="PANTHER" id="PTHR30514">
    <property type="entry name" value="GLUCOKINASE"/>
    <property type="match status" value="1"/>
</dbReference>
<dbReference type="SUPFAM" id="SSF53697">
    <property type="entry name" value="SIS domain"/>
    <property type="match status" value="1"/>
</dbReference>
<gene>
    <name evidence="6" type="ORF">GM661_04950</name>
</gene>
<dbReference type="GO" id="GO:1901135">
    <property type="term" value="P:carbohydrate derivative metabolic process"/>
    <property type="evidence" value="ECO:0007669"/>
    <property type="project" value="InterPro"/>
</dbReference>
<evidence type="ECO:0000256" key="1">
    <source>
        <dbReference type="ARBA" id="ARBA00023015"/>
    </source>
</evidence>
<dbReference type="GO" id="GO:0003700">
    <property type="term" value="F:DNA-binding transcription factor activity"/>
    <property type="evidence" value="ECO:0007669"/>
    <property type="project" value="InterPro"/>
</dbReference>
<dbReference type="GO" id="GO:0097367">
    <property type="term" value="F:carbohydrate derivative binding"/>
    <property type="evidence" value="ECO:0007669"/>
    <property type="project" value="InterPro"/>
</dbReference>
<dbReference type="Proteomes" id="UP000665020">
    <property type="component" value="Chromosome"/>
</dbReference>
<dbReference type="InterPro" id="IPR035472">
    <property type="entry name" value="RpiR-like_SIS"/>
</dbReference>
<evidence type="ECO:0000256" key="2">
    <source>
        <dbReference type="ARBA" id="ARBA00023125"/>
    </source>
</evidence>
<proteinExistence type="predicted"/>
<name>A0A8A7KD89_9FIRM</name>
<dbReference type="Gene3D" id="3.40.50.10490">
    <property type="entry name" value="Glucose-6-phosphate isomerase like protein, domain 1"/>
    <property type="match status" value="1"/>
</dbReference>